<dbReference type="Pfam" id="PF23222">
    <property type="entry name" value="RRM_PARP14_1"/>
    <property type="match status" value="1"/>
</dbReference>
<name>A0A8C7DRZ0_ONCKI</name>
<evidence type="ECO:0000256" key="7">
    <source>
        <dbReference type="SAM" id="MobiDB-lite"/>
    </source>
</evidence>
<keyword evidence="6" id="KW-0694">RNA-binding</keyword>
<evidence type="ECO:0000256" key="6">
    <source>
        <dbReference type="PROSITE-ProRule" id="PRU00176"/>
    </source>
</evidence>
<feature type="compositionally biased region" description="Basic residues" evidence="7">
    <location>
        <begin position="1164"/>
        <end position="1174"/>
    </location>
</feature>
<dbReference type="PROSITE" id="PS50102">
    <property type="entry name" value="RRM"/>
    <property type="match status" value="1"/>
</dbReference>
<feature type="region of interest" description="Disordered" evidence="7">
    <location>
        <begin position="169"/>
        <end position="211"/>
    </location>
</feature>
<dbReference type="Proteomes" id="UP000694557">
    <property type="component" value="Unassembled WGS sequence"/>
</dbReference>
<dbReference type="InterPro" id="IPR039398">
    <property type="entry name" value="Deltex_fam"/>
</dbReference>
<feature type="compositionally biased region" description="Polar residues" evidence="7">
    <location>
        <begin position="815"/>
        <end position="831"/>
    </location>
</feature>
<evidence type="ECO:0000256" key="4">
    <source>
        <dbReference type="ARBA" id="ARBA00022679"/>
    </source>
</evidence>
<gene>
    <name evidence="9" type="primary">LOC109865518</name>
</gene>
<dbReference type="Gene3D" id="3.30.390.130">
    <property type="match status" value="1"/>
</dbReference>
<accession>A0A8C7DRZ0</accession>
<reference evidence="9" key="2">
    <citation type="submission" date="2025-09" db="UniProtKB">
        <authorList>
            <consortium name="Ensembl"/>
        </authorList>
    </citation>
    <scope>IDENTIFICATION</scope>
</reference>
<dbReference type="Ensembl" id="ENSOKIT00005019275.1">
    <property type="protein sequence ID" value="ENSOKIP00005018063.1"/>
    <property type="gene ID" value="ENSOKIG00005008054.1"/>
</dbReference>
<feature type="region of interest" description="Disordered" evidence="7">
    <location>
        <begin position="527"/>
        <end position="551"/>
    </location>
</feature>
<dbReference type="InterPro" id="IPR039399">
    <property type="entry name" value="Deltex_C_sf"/>
</dbReference>
<dbReference type="GeneTree" id="ENSGT00940000154578"/>
<feature type="compositionally biased region" description="Basic and acidic residues" evidence="7">
    <location>
        <begin position="967"/>
        <end position="978"/>
    </location>
</feature>
<dbReference type="Pfam" id="PF18102">
    <property type="entry name" value="DTC"/>
    <property type="match status" value="1"/>
</dbReference>
<dbReference type="InterPro" id="IPR035979">
    <property type="entry name" value="RBD_domain_sf"/>
</dbReference>
<feature type="region of interest" description="Disordered" evidence="7">
    <location>
        <begin position="1151"/>
        <end position="1174"/>
    </location>
</feature>
<evidence type="ECO:0000256" key="3">
    <source>
        <dbReference type="ARBA" id="ARBA00012483"/>
    </source>
</evidence>
<evidence type="ECO:0000256" key="2">
    <source>
        <dbReference type="ARBA" id="ARBA00004906"/>
    </source>
</evidence>
<comment type="pathway">
    <text evidence="2">Protein modification; protein ubiquitination.</text>
</comment>
<dbReference type="GO" id="GO:0003723">
    <property type="term" value="F:RNA binding"/>
    <property type="evidence" value="ECO:0007669"/>
    <property type="project" value="UniProtKB-UniRule"/>
</dbReference>
<dbReference type="GO" id="GO:0061630">
    <property type="term" value="F:ubiquitin protein ligase activity"/>
    <property type="evidence" value="ECO:0007669"/>
    <property type="project" value="UniProtKB-EC"/>
</dbReference>
<comment type="catalytic activity">
    <reaction evidence="1">
        <text>S-ubiquitinyl-[E2 ubiquitin-conjugating enzyme]-L-cysteine + [acceptor protein]-L-lysine = [E2 ubiquitin-conjugating enzyme]-L-cysteine + N(6)-ubiquitinyl-[acceptor protein]-L-lysine.</text>
        <dbReference type="EC" id="2.3.2.27"/>
    </reaction>
</comment>
<proteinExistence type="predicted"/>
<evidence type="ECO:0000256" key="1">
    <source>
        <dbReference type="ARBA" id="ARBA00000900"/>
    </source>
</evidence>
<dbReference type="GO" id="GO:0007219">
    <property type="term" value="P:Notch signaling pathway"/>
    <property type="evidence" value="ECO:0007669"/>
    <property type="project" value="InterPro"/>
</dbReference>
<feature type="compositionally biased region" description="Polar residues" evidence="7">
    <location>
        <begin position="500"/>
        <end position="512"/>
    </location>
</feature>
<feature type="compositionally biased region" description="Basic and acidic residues" evidence="7">
    <location>
        <begin position="1151"/>
        <end position="1163"/>
    </location>
</feature>
<keyword evidence="5" id="KW-0479">Metal-binding</keyword>
<dbReference type="InterPro" id="IPR012677">
    <property type="entry name" value="Nucleotide-bd_a/b_plait_sf"/>
</dbReference>
<dbReference type="InterPro" id="IPR000504">
    <property type="entry name" value="RRM_dom"/>
</dbReference>
<dbReference type="RefSeq" id="XP_020309352.1">
    <property type="nucleotide sequence ID" value="XM_020453763.2"/>
</dbReference>
<feature type="domain" description="RRM" evidence="8">
    <location>
        <begin position="6"/>
        <end position="104"/>
    </location>
</feature>
<organism evidence="9 10">
    <name type="scientific">Oncorhynchus kisutch</name>
    <name type="common">Coho salmon</name>
    <name type="synonym">Salmo kisutch</name>
    <dbReference type="NCBI Taxonomy" id="8019"/>
    <lineage>
        <taxon>Eukaryota</taxon>
        <taxon>Metazoa</taxon>
        <taxon>Chordata</taxon>
        <taxon>Craniata</taxon>
        <taxon>Vertebrata</taxon>
        <taxon>Euteleostomi</taxon>
        <taxon>Actinopterygii</taxon>
        <taxon>Neopterygii</taxon>
        <taxon>Teleostei</taxon>
        <taxon>Protacanthopterygii</taxon>
        <taxon>Salmoniformes</taxon>
        <taxon>Salmonidae</taxon>
        <taxon>Salmoninae</taxon>
        <taxon>Oncorhynchus</taxon>
    </lineage>
</organism>
<evidence type="ECO:0000313" key="9">
    <source>
        <dbReference type="Ensembl" id="ENSOKIP00005018063.1"/>
    </source>
</evidence>
<feature type="compositionally biased region" description="Basic and acidic residues" evidence="7">
    <location>
        <begin position="777"/>
        <end position="788"/>
    </location>
</feature>
<dbReference type="SUPFAM" id="SSF54928">
    <property type="entry name" value="RNA-binding domain, RBD"/>
    <property type="match status" value="1"/>
</dbReference>
<dbReference type="AlphaFoldDB" id="A0A8C7DRZ0"/>
<feature type="compositionally biased region" description="Polar residues" evidence="7">
    <location>
        <begin position="181"/>
        <end position="201"/>
    </location>
</feature>
<protein>
    <recommendedName>
        <fullName evidence="3">RING-type E3 ubiquitin transferase</fullName>
        <ecNumber evidence="3">2.3.2.27</ecNumber>
    </recommendedName>
</protein>
<feature type="compositionally biased region" description="Basic and acidic residues" evidence="7">
    <location>
        <begin position="169"/>
        <end position="180"/>
    </location>
</feature>
<dbReference type="PANTHER" id="PTHR12622">
    <property type="entry name" value="DELTEX-RELATED"/>
    <property type="match status" value="1"/>
</dbReference>
<keyword evidence="4" id="KW-0808">Transferase</keyword>
<evidence type="ECO:0000259" key="8">
    <source>
        <dbReference type="PROSITE" id="PS50102"/>
    </source>
</evidence>
<feature type="region of interest" description="Disordered" evidence="7">
    <location>
        <begin position="774"/>
        <end position="831"/>
    </location>
</feature>
<dbReference type="GeneID" id="109865518"/>
<feature type="region of interest" description="Disordered" evidence="7">
    <location>
        <begin position="866"/>
        <end position="911"/>
    </location>
</feature>
<feature type="compositionally biased region" description="Polar residues" evidence="7">
    <location>
        <begin position="477"/>
        <end position="492"/>
    </location>
</feature>
<dbReference type="Gene3D" id="3.30.70.330">
    <property type="match status" value="1"/>
</dbReference>
<dbReference type="KEGG" id="oki:109865518"/>
<feature type="region of interest" description="Disordered" evidence="7">
    <location>
        <begin position="958"/>
        <end position="989"/>
    </location>
</feature>
<feature type="region of interest" description="Disordered" evidence="7">
    <location>
        <begin position="472"/>
        <end position="515"/>
    </location>
</feature>
<keyword evidence="10" id="KW-1185">Reference proteome</keyword>
<reference evidence="9" key="1">
    <citation type="submission" date="2025-08" db="UniProtKB">
        <authorList>
            <consortium name="Ensembl"/>
        </authorList>
    </citation>
    <scope>IDENTIFICATION</scope>
</reference>
<dbReference type="InterPro" id="IPR039396">
    <property type="entry name" value="Deltex_C"/>
</dbReference>
<dbReference type="GO" id="GO:0046872">
    <property type="term" value="F:metal ion binding"/>
    <property type="evidence" value="ECO:0007669"/>
    <property type="project" value="UniProtKB-KW"/>
</dbReference>
<dbReference type="UniPathway" id="UPA00143"/>
<dbReference type="GO" id="GO:0016567">
    <property type="term" value="P:protein ubiquitination"/>
    <property type="evidence" value="ECO:0007669"/>
    <property type="project" value="UniProtKB-UniPathway"/>
</dbReference>
<dbReference type="InterPro" id="IPR057051">
    <property type="entry name" value="PARP14_RPM_1"/>
</dbReference>
<evidence type="ECO:0000313" key="10">
    <source>
        <dbReference type="Proteomes" id="UP000694557"/>
    </source>
</evidence>
<evidence type="ECO:0000256" key="5">
    <source>
        <dbReference type="ARBA" id="ARBA00022723"/>
    </source>
</evidence>
<feature type="compositionally biased region" description="Low complexity" evidence="7">
    <location>
        <begin position="789"/>
        <end position="809"/>
    </location>
</feature>
<sequence>MAKEGGTVRVCGLPLDISKNRLIDKLHIHFLRKRNGGGDISSVTVSKTTPGSAFITFEDSEVARRVVEHQNHTLSVNDKQYELSVSLHNKEMDPDELFVDTAVTVDYSKLNGGKTSISDILKNACDIKCTFHVHADLCTFNGRYTEVQILTKCLLRLFNSQTSKDVHSLKAEATKDDKRYNSAQGQTERQQDTDTSGQANGQDLGKCSSKASESNRALLQESYTNDRKGADALYTSYTNHREEAGALHTSYINDIEDAVALEKGTLTEDFSMVIDSDIFRYLRKHCSAEYQNILDRHGVEILDVTTRDITTLYLQLKTGATGRGVERLRLAHGELGWLYQDKEAQLRKEQLVKESFPRLGLQQAFKALTQRFTKLLINEDNSNVYLVGSGSDVSEAKQFLMDTQGTTKEHGQELFHPSGDASLSFVPDTKLRKQRAVRSKEFKMAATFGRTMGTETPKDDETWSILGDVKAPEDHQTNSFSSTKLIGTNDQKFGSGPISGITSQKVEMSSSGPRDLQEDTLFKRYEPSSTAPLSGNPPLNLAQNNETRPTKAANFSEFQGYSMDDMDMSVDRPVPTGVVQQSMSISTLRRSNSFSGQVRTKQVRKDSSSAVDLFGKTKGGETTSHPETRQVFSVELVVPTTQWLYIKEVFHILLEEVTSDLQMTEKKTLNEVVLHLRGKDPANVWMCQQVLKEKIAKVAEDFSTHELLLTQLGVSDSKNETVEVLCTTVRETWEKVKIIPMPNTMSILIFGPKLDCMEAMSFLKKMLHFGTEGEQTMEERPIDLKKPSSDSASNANINSSAAHQSSASSDKQDQETTSANNIASSGSLEGVSQSDVKKVPVLKLRLGASGRLDEKSFRTISAPYKAEGSRSVTEGNDGAAPLPENSAQRLTGPKPEESQIPSSRELQTQKDHSEGNAGLSCICGTAGASVSWTAGGKAMCPSCVECAKSHAVNPQSATAKHYGASRSNEKQDVKDTEVKASPSWAGGTTGESVSMTACGGALCQNHIHPDCKVRPKSQEGVVGIRGTMTRSEMSISLVGYNKDTTLKITYNIPDGIQGKGHPNPGGSFQGGTFHAFLPLNETTLKLLPCLQRAFHRGLTFNVRVGDTRDCVTWGSIPHKTSIEGGISRNGYPDSRYLKCLAEALRSHGIEEGRKTAMDQDMRKNSNRPKSALKM</sequence>
<dbReference type="EC" id="2.3.2.27" evidence="3"/>